<reference evidence="3" key="1">
    <citation type="submission" date="2021-05" db="EMBL/GenBank/DDBJ databases">
        <title>The genome of the haptophyte Pavlova lutheri (Diacronema luteri, Pavlovales) - a model for lipid biosynthesis in eukaryotic algae.</title>
        <authorList>
            <person name="Hulatt C.J."/>
            <person name="Posewitz M.C."/>
        </authorList>
    </citation>
    <scope>NUCLEOTIDE SEQUENCE</scope>
    <source>
        <strain evidence="3">NIVA-4/92</strain>
    </source>
</reference>
<dbReference type="InterPro" id="IPR001763">
    <property type="entry name" value="Rhodanese-like_dom"/>
</dbReference>
<keyword evidence="1" id="KW-0732">Signal</keyword>
<organism evidence="3 4">
    <name type="scientific">Diacronema lutheri</name>
    <name type="common">Unicellular marine alga</name>
    <name type="synonym">Monochrysis lutheri</name>
    <dbReference type="NCBI Taxonomy" id="2081491"/>
    <lineage>
        <taxon>Eukaryota</taxon>
        <taxon>Haptista</taxon>
        <taxon>Haptophyta</taxon>
        <taxon>Pavlovophyceae</taxon>
        <taxon>Pavlovales</taxon>
        <taxon>Pavlovaceae</taxon>
        <taxon>Diacronema</taxon>
    </lineage>
</organism>
<name>A0A8J5XW86_DIALT</name>
<dbReference type="InterPro" id="IPR036873">
    <property type="entry name" value="Rhodanese-like_dom_sf"/>
</dbReference>
<comment type="caution">
    <text evidence="3">The sequence shown here is derived from an EMBL/GenBank/DDBJ whole genome shotgun (WGS) entry which is preliminary data.</text>
</comment>
<keyword evidence="4" id="KW-1185">Reference proteome</keyword>
<dbReference type="OrthoDB" id="74240at2759"/>
<gene>
    <name evidence="3" type="ORF">KFE25_006756</name>
</gene>
<dbReference type="SUPFAM" id="SSF53335">
    <property type="entry name" value="S-adenosyl-L-methionine-dependent methyltransferases"/>
    <property type="match status" value="1"/>
</dbReference>
<dbReference type="AlphaFoldDB" id="A0A8J5XW86"/>
<dbReference type="PROSITE" id="PS50206">
    <property type="entry name" value="RHODANESE_3"/>
    <property type="match status" value="1"/>
</dbReference>
<dbReference type="Gene3D" id="3.40.50.150">
    <property type="entry name" value="Vaccinia Virus protein VP39"/>
    <property type="match status" value="1"/>
</dbReference>
<dbReference type="SUPFAM" id="SSF52821">
    <property type="entry name" value="Rhodanese/Cell cycle control phosphatase"/>
    <property type="match status" value="1"/>
</dbReference>
<dbReference type="OMA" id="FCASAQD"/>
<dbReference type="EMBL" id="JAGTXO010000005">
    <property type="protein sequence ID" value="KAG8467704.1"/>
    <property type="molecule type" value="Genomic_DNA"/>
</dbReference>
<feature type="chain" id="PRO_5035261482" description="Rhodanese domain-containing protein" evidence="1">
    <location>
        <begin position="29"/>
        <end position="375"/>
    </location>
</feature>
<proteinExistence type="predicted"/>
<sequence>MAPRPRVALLLSTLWRGTLLALARGAAAAAHVGASCAPRIAPPPGGILVDVRAAAAFSARHLRGASSIPLAELEARLFELPAPSEDALALCGADATEVRAAYELLAARGWSVNATVDASDEGEWRACADAGWREAAAPDGASAPSWRPNLFLRRLLPDALAAARAAEELARCVADDAAAAAPGVAGGGVGGARIALDLGAGNGRDAVGLADALGEGWEVHAVDNHLGALARCAALAARAGVSARVRTDARDLRRAAPVVGWTDGRVRLAHGSRFLVKPLLAMLRDDVLLEPGALFVWSTFLEPADGEDENRAPPFRPSRRLRRGELASLFCAARGWRVLADDEGELVTRGERVPAAFFAAVRAARDTRGEEASAP</sequence>
<feature type="domain" description="Rhodanese" evidence="2">
    <location>
        <begin position="42"/>
        <end position="89"/>
    </location>
</feature>
<dbReference type="InterPro" id="IPR029063">
    <property type="entry name" value="SAM-dependent_MTases_sf"/>
</dbReference>
<evidence type="ECO:0000313" key="3">
    <source>
        <dbReference type="EMBL" id="KAG8467704.1"/>
    </source>
</evidence>
<evidence type="ECO:0000259" key="2">
    <source>
        <dbReference type="PROSITE" id="PS50206"/>
    </source>
</evidence>
<dbReference type="Gene3D" id="3.40.250.10">
    <property type="entry name" value="Rhodanese-like domain"/>
    <property type="match status" value="1"/>
</dbReference>
<feature type="signal peptide" evidence="1">
    <location>
        <begin position="1"/>
        <end position="28"/>
    </location>
</feature>
<dbReference type="Proteomes" id="UP000751190">
    <property type="component" value="Unassembled WGS sequence"/>
</dbReference>
<evidence type="ECO:0000256" key="1">
    <source>
        <dbReference type="SAM" id="SignalP"/>
    </source>
</evidence>
<accession>A0A8J5XW86</accession>
<evidence type="ECO:0000313" key="4">
    <source>
        <dbReference type="Proteomes" id="UP000751190"/>
    </source>
</evidence>
<protein>
    <recommendedName>
        <fullName evidence="2">Rhodanese domain-containing protein</fullName>
    </recommendedName>
</protein>